<keyword evidence="1" id="KW-0862">Zinc</keyword>
<dbReference type="Proteomes" id="UP000528734">
    <property type="component" value="Unassembled WGS sequence"/>
</dbReference>
<dbReference type="GO" id="GO:0046872">
    <property type="term" value="F:metal ion binding"/>
    <property type="evidence" value="ECO:0007669"/>
    <property type="project" value="UniProtKB-KW"/>
</dbReference>
<dbReference type="InterPro" id="IPR032589">
    <property type="entry name" value="DUF4910"/>
</dbReference>
<protein>
    <submittedName>
        <fullName evidence="6">DUF4910 domain-containing protein</fullName>
    </submittedName>
</protein>
<keyword evidence="2" id="KW-0812">Transmembrane</keyword>
<dbReference type="RefSeq" id="WP_171710554.1">
    <property type="nucleotide sequence ID" value="NZ_JAAVLW010000004.1"/>
</dbReference>
<keyword evidence="2" id="KW-0472">Membrane</keyword>
<keyword evidence="7" id="KW-1185">Reference proteome</keyword>
<dbReference type="InterPro" id="IPR012353">
    <property type="entry name" value="UCP015244"/>
</dbReference>
<feature type="binding site" evidence="1">
    <location>
        <position position="324"/>
    </location>
    <ligand>
        <name>Zn(2+)</name>
        <dbReference type="ChEBI" id="CHEBI:29105"/>
    </ligand>
</feature>
<organism evidence="6 7">
    <name type="scientific">Bradyrhizobium archetypum</name>
    <dbReference type="NCBI Taxonomy" id="2721160"/>
    <lineage>
        <taxon>Bacteria</taxon>
        <taxon>Pseudomonadati</taxon>
        <taxon>Pseudomonadota</taxon>
        <taxon>Alphaproteobacteria</taxon>
        <taxon>Hyphomicrobiales</taxon>
        <taxon>Nitrobacteraceae</taxon>
        <taxon>Bradyrhizobium</taxon>
    </lineage>
</organism>
<comment type="cofactor">
    <cofactor evidence="1">
        <name>Zn(2+)</name>
        <dbReference type="ChEBI" id="CHEBI:29105"/>
    </cofactor>
    <text evidence="1">Binds 1 zinc ion per subunit.</text>
</comment>
<evidence type="ECO:0000259" key="4">
    <source>
        <dbReference type="Pfam" id="PF16221"/>
    </source>
</evidence>
<name>A0A7Y4M2D5_9BRAD</name>
<dbReference type="AlphaFoldDB" id="A0A7Y4M2D5"/>
<feature type="domain" description="DUF2172" evidence="3">
    <location>
        <begin position="69"/>
        <end position="160"/>
    </location>
</feature>
<sequence length="436" mass="48658">MPDRLESSVSDRKPAIDLHGLVTELFPINRSLTGAGVRETLGVVARHIDLKINEVATGTAVLDWTVPMEWNIRSGSISTVSGRRLVDFADNNLHVLGYSKPVQGVISRAELAQHVHTLPDQPDLIPYRTGYFADDWGFCLSHKLWQSMTDEHYRVEIDSELSSGSLTYGELFLPGQSTQEVLITCHICHPSLANDNLSGIAVMTALAMRQARRTHRLGYRFLFLPATIGAIIWLDRNQSKLDRIRHGLVLTCLGDSSGFHYKQSRSGAIIDRAVAHVLRHSGHQYEVMPFNPYGYDERQFCSPGFDLPVGCLMRGVHGTFPEYHTSADNLDFVRPEALDQSYALIESILDLLDQNRTFERVDGRGEPQLGRRGLYRAVAGQREAGGATQMDLLWFLNLADGKHSLLDMAIRADVPFARLETAARLALEASLVRETI</sequence>
<accession>A0A7Y4M2D5</accession>
<dbReference type="InterPro" id="IPR032610">
    <property type="entry name" value="DUF2172"/>
</dbReference>
<evidence type="ECO:0000313" key="6">
    <source>
        <dbReference type="EMBL" id="NOJ47702.1"/>
    </source>
</evidence>
<dbReference type="InterPro" id="IPR032622">
    <property type="entry name" value="UCP01524_HTH"/>
</dbReference>
<feature type="transmembrane region" description="Helical" evidence="2">
    <location>
        <begin position="217"/>
        <end position="234"/>
    </location>
</feature>
<gene>
    <name evidence="6" type="ORF">HCN50_15845</name>
</gene>
<dbReference type="SUPFAM" id="SSF53187">
    <property type="entry name" value="Zn-dependent exopeptidases"/>
    <property type="match status" value="1"/>
</dbReference>
<dbReference type="EMBL" id="JAAVLW010000004">
    <property type="protein sequence ID" value="NOJ47702.1"/>
    <property type="molecule type" value="Genomic_DNA"/>
</dbReference>
<proteinExistence type="predicted"/>
<evidence type="ECO:0000256" key="2">
    <source>
        <dbReference type="SAM" id="Phobius"/>
    </source>
</evidence>
<comment type="caution">
    <text evidence="6">The sequence shown here is derived from an EMBL/GenBank/DDBJ whole genome shotgun (WGS) entry which is preliminary data.</text>
</comment>
<keyword evidence="2" id="KW-1133">Transmembrane helix</keyword>
<dbReference type="PIRSF" id="PIRSF015244">
    <property type="entry name" value="UCP015244"/>
    <property type="match status" value="1"/>
</dbReference>
<feature type="domain" description="DUF4910" evidence="5">
    <location>
        <begin position="19"/>
        <end position="355"/>
    </location>
</feature>
<dbReference type="Pfam" id="PF16254">
    <property type="entry name" value="DUF4910"/>
    <property type="match status" value="1"/>
</dbReference>
<dbReference type="Pfam" id="PF16221">
    <property type="entry name" value="HTH_47"/>
    <property type="match status" value="1"/>
</dbReference>
<dbReference type="InterPro" id="IPR036388">
    <property type="entry name" value="WH-like_DNA-bd_sf"/>
</dbReference>
<dbReference type="Gene3D" id="3.40.630.10">
    <property type="entry name" value="Zn peptidases"/>
    <property type="match status" value="1"/>
</dbReference>
<evidence type="ECO:0000313" key="7">
    <source>
        <dbReference type="Proteomes" id="UP000528734"/>
    </source>
</evidence>
<feature type="domain" description="UCP01524 winged helix-turn-helix" evidence="4">
    <location>
        <begin position="357"/>
        <end position="433"/>
    </location>
</feature>
<feature type="binding site" evidence="1">
    <location>
        <position position="195"/>
    </location>
    <ligand>
        <name>Zn(2+)</name>
        <dbReference type="ChEBI" id="CHEBI:29105"/>
    </ligand>
</feature>
<dbReference type="Gene3D" id="3.50.30.90">
    <property type="match status" value="1"/>
</dbReference>
<reference evidence="6 7" key="1">
    <citation type="submission" date="2020-03" db="EMBL/GenBank/DDBJ databases">
        <title>Bradyrhizobium diversity isolated from nodules of Muelleranthus trifoliolatus.</title>
        <authorList>
            <person name="Klepa M."/>
            <person name="Helene L."/>
            <person name="Hungria M."/>
        </authorList>
    </citation>
    <scope>NUCLEOTIDE SEQUENCE [LARGE SCALE GENOMIC DNA]</scope>
    <source>
        <strain evidence="6 7">WSM 1744</strain>
    </source>
</reference>
<dbReference type="Pfam" id="PF09940">
    <property type="entry name" value="DUF2172"/>
    <property type="match status" value="1"/>
</dbReference>
<feature type="binding site" evidence="1">
    <location>
        <position position="189"/>
    </location>
    <ligand>
        <name>Zn(2+)</name>
        <dbReference type="ChEBI" id="CHEBI:29105"/>
    </ligand>
</feature>
<evidence type="ECO:0000259" key="3">
    <source>
        <dbReference type="Pfam" id="PF09940"/>
    </source>
</evidence>
<keyword evidence="1" id="KW-0479">Metal-binding</keyword>
<dbReference type="Gene3D" id="1.10.10.10">
    <property type="entry name" value="Winged helix-like DNA-binding domain superfamily/Winged helix DNA-binding domain"/>
    <property type="match status" value="1"/>
</dbReference>
<evidence type="ECO:0000256" key="1">
    <source>
        <dbReference type="PIRSR" id="PIRSR015244-50"/>
    </source>
</evidence>
<evidence type="ECO:0000259" key="5">
    <source>
        <dbReference type="Pfam" id="PF16254"/>
    </source>
</evidence>